<feature type="region of interest" description="Disordered" evidence="1">
    <location>
        <begin position="92"/>
        <end position="128"/>
    </location>
</feature>
<dbReference type="Proteomes" id="UP000585474">
    <property type="component" value="Unassembled WGS sequence"/>
</dbReference>
<feature type="compositionally biased region" description="Basic and acidic residues" evidence="1">
    <location>
        <begin position="113"/>
        <end position="128"/>
    </location>
</feature>
<reference evidence="2 3" key="1">
    <citation type="submission" date="2019-07" db="EMBL/GenBank/DDBJ databases">
        <title>De Novo Assembly of kiwifruit Actinidia rufa.</title>
        <authorList>
            <person name="Sugita-Konishi S."/>
            <person name="Sato K."/>
            <person name="Mori E."/>
            <person name="Abe Y."/>
            <person name="Kisaki G."/>
            <person name="Hamano K."/>
            <person name="Suezawa K."/>
            <person name="Otani M."/>
            <person name="Fukuda T."/>
            <person name="Manabe T."/>
            <person name="Gomi K."/>
            <person name="Tabuchi M."/>
            <person name="Akimitsu K."/>
            <person name="Kataoka I."/>
        </authorList>
    </citation>
    <scope>NUCLEOTIDE SEQUENCE [LARGE SCALE GENOMIC DNA]</scope>
    <source>
        <strain evidence="3">cv. Fuchu</strain>
    </source>
</reference>
<evidence type="ECO:0000313" key="2">
    <source>
        <dbReference type="EMBL" id="GFY80282.1"/>
    </source>
</evidence>
<sequence length="128" mass="13864">MDFQEKVLGMPAIEKEGRGRVALGFRTGKERTGGKVAEAVESGDRPVRPVEPLTGRRNGPVNSFNPWWIRCRRWCGLGRGGGFGDVDGGGFITSNRGRTSCDDGGFDAGGGGRRRELTVEKAPREREA</sequence>
<feature type="region of interest" description="Disordered" evidence="1">
    <location>
        <begin position="31"/>
        <end position="59"/>
    </location>
</feature>
<dbReference type="AlphaFoldDB" id="A0A7J0E1Y0"/>
<dbReference type="EMBL" id="BJWL01000001">
    <property type="protein sequence ID" value="GFY80282.1"/>
    <property type="molecule type" value="Genomic_DNA"/>
</dbReference>
<evidence type="ECO:0000313" key="3">
    <source>
        <dbReference type="Proteomes" id="UP000585474"/>
    </source>
</evidence>
<comment type="caution">
    <text evidence="2">The sequence shown here is derived from an EMBL/GenBank/DDBJ whole genome shotgun (WGS) entry which is preliminary data.</text>
</comment>
<proteinExistence type="predicted"/>
<evidence type="ECO:0000256" key="1">
    <source>
        <dbReference type="SAM" id="MobiDB-lite"/>
    </source>
</evidence>
<organism evidence="2 3">
    <name type="scientific">Actinidia rufa</name>
    <dbReference type="NCBI Taxonomy" id="165716"/>
    <lineage>
        <taxon>Eukaryota</taxon>
        <taxon>Viridiplantae</taxon>
        <taxon>Streptophyta</taxon>
        <taxon>Embryophyta</taxon>
        <taxon>Tracheophyta</taxon>
        <taxon>Spermatophyta</taxon>
        <taxon>Magnoliopsida</taxon>
        <taxon>eudicotyledons</taxon>
        <taxon>Gunneridae</taxon>
        <taxon>Pentapetalae</taxon>
        <taxon>asterids</taxon>
        <taxon>Ericales</taxon>
        <taxon>Actinidiaceae</taxon>
        <taxon>Actinidia</taxon>
    </lineage>
</organism>
<accession>A0A7J0E1Y0</accession>
<keyword evidence="3" id="KW-1185">Reference proteome</keyword>
<name>A0A7J0E1Y0_9ERIC</name>
<gene>
    <name evidence="2" type="ORF">Acr_01g0000910</name>
</gene>
<protein>
    <submittedName>
        <fullName evidence="2">Uncharacterized protein</fullName>
    </submittedName>
</protein>